<name>A0A9N9JYJ2_9GLOM</name>
<dbReference type="AlphaFoldDB" id="A0A9N9JYJ2"/>
<comment type="caution">
    <text evidence="2">The sequence shown here is derived from an EMBL/GenBank/DDBJ whole genome shotgun (WGS) entry which is preliminary data.</text>
</comment>
<evidence type="ECO:0000256" key="1">
    <source>
        <dbReference type="SAM" id="MobiDB-lite"/>
    </source>
</evidence>
<protein>
    <submittedName>
        <fullName evidence="2">2868_t:CDS:1</fullName>
    </submittedName>
</protein>
<feature type="non-terminal residue" evidence="2">
    <location>
        <position position="1"/>
    </location>
</feature>
<organism evidence="2 3">
    <name type="scientific">Dentiscutata erythropus</name>
    <dbReference type="NCBI Taxonomy" id="1348616"/>
    <lineage>
        <taxon>Eukaryota</taxon>
        <taxon>Fungi</taxon>
        <taxon>Fungi incertae sedis</taxon>
        <taxon>Mucoromycota</taxon>
        <taxon>Glomeromycotina</taxon>
        <taxon>Glomeromycetes</taxon>
        <taxon>Diversisporales</taxon>
        <taxon>Gigasporaceae</taxon>
        <taxon>Dentiscutata</taxon>
    </lineage>
</organism>
<dbReference type="EMBL" id="CAJVPY010034139">
    <property type="protein sequence ID" value="CAG8799691.1"/>
    <property type="molecule type" value="Genomic_DNA"/>
</dbReference>
<evidence type="ECO:0000313" key="3">
    <source>
        <dbReference type="Proteomes" id="UP000789405"/>
    </source>
</evidence>
<sequence>VSKVLETTLLKIKSTRDNTIEDQRTRDDSIATLLKSKTSETAPEHWRSKTQVKTIESQSTRDNTVETQSTKGDNIEDPRNQRRLLMIQ</sequence>
<reference evidence="2" key="1">
    <citation type="submission" date="2021-06" db="EMBL/GenBank/DDBJ databases">
        <authorList>
            <person name="Kallberg Y."/>
            <person name="Tangrot J."/>
            <person name="Rosling A."/>
        </authorList>
    </citation>
    <scope>NUCLEOTIDE SEQUENCE</scope>
    <source>
        <strain evidence="2">MA453B</strain>
    </source>
</reference>
<feature type="non-terminal residue" evidence="2">
    <location>
        <position position="88"/>
    </location>
</feature>
<dbReference type="Proteomes" id="UP000789405">
    <property type="component" value="Unassembled WGS sequence"/>
</dbReference>
<feature type="compositionally biased region" description="Polar residues" evidence="1">
    <location>
        <begin position="49"/>
        <end position="72"/>
    </location>
</feature>
<gene>
    <name evidence="2" type="ORF">DERYTH_LOCUS23112</name>
</gene>
<accession>A0A9N9JYJ2</accession>
<keyword evidence="3" id="KW-1185">Reference proteome</keyword>
<proteinExistence type="predicted"/>
<evidence type="ECO:0000313" key="2">
    <source>
        <dbReference type="EMBL" id="CAG8799691.1"/>
    </source>
</evidence>
<feature type="region of interest" description="Disordered" evidence="1">
    <location>
        <begin position="34"/>
        <end position="88"/>
    </location>
</feature>